<keyword evidence="3" id="KW-0862">Zinc</keyword>
<accession>A0A6A6XHZ2</accession>
<keyword evidence="2" id="KW-0479">Metal-binding</keyword>
<name>A0A6A6XHZ2_9PLEO</name>
<dbReference type="SUPFAM" id="SSF51316">
    <property type="entry name" value="Mss4-like"/>
    <property type="match status" value="1"/>
</dbReference>
<dbReference type="PANTHER" id="PTHR33337">
    <property type="entry name" value="GFA DOMAIN-CONTAINING PROTEIN"/>
    <property type="match status" value="1"/>
</dbReference>
<evidence type="ECO:0000256" key="3">
    <source>
        <dbReference type="ARBA" id="ARBA00022833"/>
    </source>
</evidence>
<dbReference type="OrthoDB" id="406544at2759"/>
<dbReference type="InterPro" id="IPR011057">
    <property type="entry name" value="Mss4-like_sf"/>
</dbReference>
<dbReference type="Pfam" id="PF04828">
    <property type="entry name" value="GFA"/>
    <property type="match status" value="1"/>
</dbReference>
<reference evidence="6" key="1">
    <citation type="journal article" date="2020" name="Stud. Mycol.">
        <title>101 Dothideomycetes genomes: a test case for predicting lifestyles and emergence of pathogens.</title>
        <authorList>
            <person name="Haridas S."/>
            <person name="Albert R."/>
            <person name="Binder M."/>
            <person name="Bloem J."/>
            <person name="Labutti K."/>
            <person name="Salamov A."/>
            <person name="Andreopoulos B."/>
            <person name="Baker S."/>
            <person name="Barry K."/>
            <person name="Bills G."/>
            <person name="Bluhm B."/>
            <person name="Cannon C."/>
            <person name="Castanera R."/>
            <person name="Culley D."/>
            <person name="Daum C."/>
            <person name="Ezra D."/>
            <person name="Gonzalez J."/>
            <person name="Henrissat B."/>
            <person name="Kuo A."/>
            <person name="Liang C."/>
            <person name="Lipzen A."/>
            <person name="Lutzoni F."/>
            <person name="Magnuson J."/>
            <person name="Mondo S."/>
            <person name="Nolan M."/>
            <person name="Ohm R."/>
            <person name="Pangilinan J."/>
            <person name="Park H.-J."/>
            <person name="Ramirez L."/>
            <person name="Alfaro M."/>
            <person name="Sun H."/>
            <person name="Tritt A."/>
            <person name="Yoshinaga Y."/>
            <person name="Zwiers L.-H."/>
            <person name="Turgeon B."/>
            <person name="Goodwin S."/>
            <person name="Spatafora J."/>
            <person name="Crous P."/>
            <person name="Grigoriev I."/>
        </authorList>
    </citation>
    <scope>NUCLEOTIDE SEQUENCE</scope>
    <source>
        <strain evidence="6">CBS 109.77</strain>
    </source>
</reference>
<organism evidence="6 7">
    <name type="scientific">Melanomma pulvis-pyrius CBS 109.77</name>
    <dbReference type="NCBI Taxonomy" id="1314802"/>
    <lineage>
        <taxon>Eukaryota</taxon>
        <taxon>Fungi</taxon>
        <taxon>Dikarya</taxon>
        <taxon>Ascomycota</taxon>
        <taxon>Pezizomycotina</taxon>
        <taxon>Dothideomycetes</taxon>
        <taxon>Pleosporomycetidae</taxon>
        <taxon>Pleosporales</taxon>
        <taxon>Melanommataceae</taxon>
        <taxon>Melanomma</taxon>
    </lineage>
</organism>
<feature type="domain" description="CENP-V/GFA" evidence="5">
    <location>
        <begin position="10"/>
        <end position="149"/>
    </location>
</feature>
<dbReference type="GO" id="GO:0046872">
    <property type="term" value="F:metal ion binding"/>
    <property type="evidence" value="ECO:0007669"/>
    <property type="project" value="UniProtKB-KW"/>
</dbReference>
<dbReference type="PANTHER" id="PTHR33337:SF33">
    <property type="entry name" value="CENP-V_GFA DOMAIN-CONTAINING PROTEIN"/>
    <property type="match status" value="1"/>
</dbReference>
<sequence>MASSPSFDPLHGQCTCGALTYTMNAKPLIVHCCHCTWCQRETGTAFLLNAMVESTNFTYKYTPTPSSTTTTTITATTTAAVLFTPTPTASGSTQTMARCPACLTVVFSHYSGFGSAMTFVKAGTLSEGSRQRVRPDLHIFTSTKAEWLDLSAEAERGVPIFDEYYDKEVVWSEEALERRSVLVERIRRERTENAGREAESQG</sequence>
<comment type="similarity">
    <text evidence="1">Belongs to the Gfa family.</text>
</comment>
<dbReference type="PROSITE" id="PS51891">
    <property type="entry name" value="CENP_V_GFA"/>
    <property type="match status" value="1"/>
</dbReference>
<evidence type="ECO:0000313" key="7">
    <source>
        <dbReference type="Proteomes" id="UP000799757"/>
    </source>
</evidence>
<dbReference type="EMBL" id="MU001840">
    <property type="protein sequence ID" value="KAF2796069.1"/>
    <property type="molecule type" value="Genomic_DNA"/>
</dbReference>
<evidence type="ECO:0000256" key="1">
    <source>
        <dbReference type="ARBA" id="ARBA00005495"/>
    </source>
</evidence>
<gene>
    <name evidence="6" type="ORF">K505DRAFT_323589</name>
</gene>
<dbReference type="Gene3D" id="3.90.1590.10">
    <property type="entry name" value="glutathione-dependent formaldehyde- activating enzyme (gfa)"/>
    <property type="match status" value="1"/>
</dbReference>
<dbReference type="GO" id="GO:0016846">
    <property type="term" value="F:carbon-sulfur lyase activity"/>
    <property type="evidence" value="ECO:0007669"/>
    <property type="project" value="InterPro"/>
</dbReference>
<evidence type="ECO:0000256" key="2">
    <source>
        <dbReference type="ARBA" id="ARBA00022723"/>
    </source>
</evidence>
<dbReference type="Proteomes" id="UP000799757">
    <property type="component" value="Unassembled WGS sequence"/>
</dbReference>
<protein>
    <recommendedName>
        <fullName evidence="5">CENP-V/GFA domain-containing protein</fullName>
    </recommendedName>
</protein>
<evidence type="ECO:0000313" key="6">
    <source>
        <dbReference type="EMBL" id="KAF2796069.1"/>
    </source>
</evidence>
<proteinExistence type="inferred from homology"/>
<dbReference type="AlphaFoldDB" id="A0A6A6XHZ2"/>
<evidence type="ECO:0000256" key="4">
    <source>
        <dbReference type="ARBA" id="ARBA00023239"/>
    </source>
</evidence>
<dbReference type="InterPro" id="IPR006913">
    <property type="entry name" value="CENP-V/GFA"/>
</dbReference>
<keyword evidence="7" id="KW-1185">Reference proteome</keyword>
<evidence type="ECO:0000259" key="5">
    <source>
        <dbReference type="PROSITE" id="PS51891"/>
    </source>
</evidence>
<keyword evidence="4" id="KW-0456">Lyase</keyword>